<evidence type="ECO:0000256" key="1">
    <source>
        <dbReference type="ARBA" id="ARBA00004218"/>
    </source>
</evidence>
<dbReference type="GO" id="GO:0002199">
    <property type="term" value="C:zona pellucida receptor complex"/>
    <property type="evidence" value="ECO:0007669"/>
    <property type="project" value="TreeGrafter"/>
</dbReference>
<name>A0AA35L6U7_9SAUR</name>
<evidence type="ECO:0000259" key="8">
    <source>
        <dbReference type="Pfam" id="PF07354"/>
    </source>
</evidence>
<keyword evidence="7" id="KW-0732">Signal</keyword>
<dbReference type="Pfam" id="PF20626">
    <property type="entry name" value="EGF_Sp38_C"/>
    <property type="match status" value="1"/>
</dbReference>
<dbReference type="GO" id="GO:0005576">
    <property type="term" value="C:extracellular region"/>
    <property type="evidence" value="ECO:0007669"/>
    <property type="project" value="UniProtKB-SubCell"/>
</dbReference>
<dbReference type="AlphaFoldDB" id="A0AA35L6U7"/>
<feature type="chain" id="PRO_5041403469" evidence="7">
    <location>
        <begin position="32"/>
        <end position="350"/>
    </location>
</feature>
<proteinExistence type="inferred from homology"/>
<feature type="domain" description="Zona-pellucida-binding protein 1/2 N-terminal" evidence="8">
    <location>
        <begin position="62"/>
        <end position="160"/>
    </location>
</feature>
<gene>
    <name evidence="10" type="ORF">PODLI_1B039461</name>
</gene>
<sequence length="350" mass="40243">MQGGSGWSPLPLYIAPHLLLTMGVMLNALMALTQVENEVGKEQYSVTSVKKNYIYGNTHHKVNVYVKVHRDSPFLVCMDLSLSQSEVIDPNYLWIGPDGLNLRRKSYVNLTATGKLMVRGFTEHMSGSYTCTLSYRVLQPDMKGEREIFKTYRFMVYAYREPDYTYRMAVHFTTKECRLTTNHQFFQELNKILNNLISHLTCRIRETSYRCFSVKRPKHGLEDELFIVFQVSPFAPGWELICRKMASDCEDVTNNRVQKAQSLVEEFFRRQQYIMKHEFQNAPAIHYVDHSLQVTRLDSCRPGFGKNDIAHSDCANCCVACDPGSYSPNNAVVCQPCTNIRIKNYGAKSC</sequence>
<organism evidence="10 11">
    <name type="scientific">Podarcis lilfordi</name>
    <name type="common">Lilford's wall lizard</name>
    <dbReference type="NCBI Taxonomy" id="74358"/>
    <lineage>
        <taxon>Eukaryota</taxon>
        <taxon>Metazoa</taxon>
        <taxon>Chordata</taxon>
        <taxon>Craniata</taxon>
        <taxon>Vertebrata</taxon>
        <taxon>Euteleostomi</taxon>
        <taxon>Lepidosauria</taxon>
        <taxon>Squamata</taxon>
        <taxon>Bifurcata</taxon>
        <taxon>Unidentata</taxon>
        <taxon>Episquamata</taxon>
        <taxon>Laterata</taxon>
        <taxon>Lacertibaenia</taxon>
        <taxon>Lacertidae</taxon>
        <taxon>Podarcis</taxon>
    </lineage>
</organism>
<evidence type="ECO:0000259" key="9">
    <source>
        <dbReference type="Pfam" id="PF20626"/>
    </source>
</evidence>
<dbReference type="InterPro" id="IPR048806">
    <property type="entry name" value="ZPBP1/2_N"/>
</dbReference>
<keyword evidence="4" id="KW-0964">Secreted</keyword>
<reference evidence="10" key="1">
    <citation type="submission" date="2022-12" db="EMBL/GenBank/DDBJ databases">
        <authorList>
            <person name="Alioto T."/>
            <person name="Alioto T."/>
            <person name="Gomez Garrido J."/>
        </authorList>
    </citation>
    <scope>NUCLEOTIDE SEQUENCE</scope>
</reference>
<feature type="domain" description="Zona-pellucida-binding protein 1/2 C-terminal" evidence="9">
    <location>
        <begin position="300"/>
        <end position="350"/>
    </location>
</feature>
<dbReference type="GO" id="GO:0001669">
    <property type="term" value="C:acrosomal vesicle"/>
    <property type="evidence" value="ECO:0007669"/>
    <property type="project" value="UniProtKB-SubCell"/>
</dbReference>
<comment type="subcellular location">
    <subcellularLocation>
        <location evidence="1">Cytoplasmic vesicle</location>
        <location evidence="1">Secretory vesicle</location>
        <location evidence="1">Acrosome</location>
    </subcellularLocation>
    <subcellularLocation>
        <location evidence="2">Secreted</location>
    </subcellularLocation>
</comment>
<dbReference type="Proteomes" id="UP001178461">
    <property type="component" value="Chromosome 13"/>
</dbReference>
<protein>
    <submittedName>
        <fullName evidence="10">Pellucida-binding 2 isoform X1</fullName>
    </submittedName>
</protein>
<dbReference type="EMBL" id="OX395138">
    <property type="protein sequence ID" value="CAI5790332.1"/>
    <property type="molecule type" value="Genomic_DNA"/>
</dbReference>
<keyword evidence="6" id="KW-0968">Cytoplasmic vesicle</keyword>
<evidence type="ECO:0000256" key="4">
    <source>
        <dbReference type="ARBA" id="ARBA00022525"/>
    </source>
</evidence>
<evidence type="ECO:0000256" key="3">
    <source>
        <dbReference type="ARBA" id="ARBA00007196"/>
    </source>
</evidence>
<dbReference type="GO" id="GO:0001675">
    <property type="term" value="P:acrosome assembly"/>
    <property type="evidence" value="ECO:0007669"/>
    <property type="project" value="TreeGrafter"/>
</dbReference>
<evidence type="ECO:0000256" key="5">
    <source>
        <dbReference type="ARBA" id="ARBA00023180"/>
    </source>
</evidence>
<feature type="signal peptide" evidence="7">
    <location>
        <begin position="1"/>
        <end position="31"/>
    </location>
</feature>
<keyword evidence="5" id="KW-0325">Glycoprotein</keyword>
<evidence type="ECO:0000313" key="10">
    <source>
        <dbReference type="EMBL" id="CAI5790332.1"/>
    </source>
</evidence>
<dbReference type="PANTHER" id="PTHR15443">
    <property type="entry name" value="ZONA PELLUCIDA BINDING PROTEIN SP38"/>
    <property type="match status" value="1"/>
</dbReference>
<accession>A0AA35L6U7</accession>
<dbReference type="Pfam" id="PF07354">
    <property type="entry name" value="Sp38"/>
    <property type="match status" value="1"/>
</dbReference>
<evidence type="ECO:0000256" key="6">
    <source>
        <dbReference type="ARBA" id="ARBA00023329"/>
    </source>
</evidence>
<dbReference type="InterPro" id="IPR010857">
    <property type="entry name" value="Sp38-bd"/>
</dbReference>
<evidence type="ECO:0000313" key="11">
    <source>
        <dbReference type="Proteomes" id="UP001178461"/>
    </source>
</evidence>
<dbReference type="InterPro" id="IPR048805">
    <property type="entry name" value="ZPBP1/2_C"/>
</dbReference>
<evidence type="ECO:0000256" key="7">
    <source>
        <dbReference type="SAM" id="SignalP"/>
    </source>
</evidence>
<dbReference type="PANTHER" id="PTHR15443:SF4">
    <property type="entry name" value="ZONA PELLUCIDA-BINDING PROTEIN 2"/>
    <property type="match status" value="1"/>
</dbReference>
<evidence type="ECO:0000256" key="2">
    <source>
        <dbReference type="ARBA" id="ARBA00004613"/>
    </source>
</evidence>
<dbReference type="GO" id="GO:0007339">
    <property type="term" value="P:binding of sperm to zona pellucida"/>
    <property type="evidence" value="ECO:0007669"/>
    <property type="project" value="InterPro"/>
</dbReference>
<comment type="similarity">
    <text evidence="3">Belongs to the zona pellucida-binding protein Sp38 family.</text>
</comment>
<keyword evidence="11" id="KW-1185">Reference proteome</keyword>